<protein>
    <recommendedName>
        <fullName evidence="2">RNA helicase</fullName>
        <ecNumber evidence="2">3.6.4.13</ecNumber>
    </recommendedName>
</protein>
<dbReference type="PANTHER" id="PTHR18934:SF99">
    <property type="entry name" value="ATP-DEPENDENT RNA HELICASE DHX37-RELATED"/>
    <property type="match status" value="1"/>
</dbReference>
<keyword evidence="3" id="KW-0547">Nucleotide-binding</keyword>
<dbReference type="Pfam" id="PF07717">
    <property type="entry name" value="OB_NTP_bind"/>
    <property type="match status" value="1"/>
</dbReference>
<dbReference type="InterPro" id="IPR048333">
    <property type="entry name" value="HA2_WH"/>
</dbReference>
<dbReference type="GeneID" id="87805506"/>
<dbReference type="InterPro" id="IPR011709">
    <property type="entry name" value="DEAD-box_helicase_OB_fold"/>
</dbReference>
<evidence type="ECO:0000256" key="6">
    <source>
        <dbReference type="ARBA" id="ARBA00022840"/>
    </source>
</evidence>
<dbReference type="RefSeq" id="XP_062624751.1">
    <property type="nucleotide sequence ID" value="XM_062768767.1"/>
</dbReference>
<dbReference type="FunFam" id="3.40.50.300:FF:000637">
    <property type="entry name" value="ATP-dependent RNA helicase DHX37/DHR1"/>
    <property type="match status" value="1"/>
</dbReference>
<dbReference type="InterPro" id="IPR002464">
    <property type="entry name" value="DNA/RNA_helicase_DEAH_CS"/>
</dbReference>
<keyword evidence="5 11" id="KW-0347">Helicase</keyword>
<dbReference type="GO" id="GO:0003723">
    <property type="term" value="F:RNA binding"/>
    <property type="evidence" value="ECO:0007669"/>
    <property type="project" value="TreeGrafter"/>
</dbReference>
<feature type="compositionally biased region" description="Acidic residues" evidence="8">
    <location>
        <begin position="326"/>
        <end position="385"/>
    </location>
</feature>
<dbReference type="PROSITE" id="PS51192">
    <property type="entry name" value="HELICASE_ATP_BIND_1"/>
    <property type="match status" value="1"/>
</dbReference>
<dbReference type="EMBL" id="CP086715">
    <property type="protein sequence ID" value="WOO78719.1"/>
    <property type="molecule type" value="Genomic_DNA"/>
</dbReference>
<dbReference type="EC" id="3.6.4.13" evidence="2"/>
<evidence type="ECO:0000256" key="4">
    <source>
        <dbReference type="ARBA" id="ARBA00022801"/>
    </source>
</evidence>
<dbReference type="Pfam" id="PF04408">
    <property type="entry name" value="WHD_HA2"/>
    <property type="match status" value="1"/>
</dbReference>
<organism evidence="11 12">
    <name type="scientific">Vanrija pseudolonga</name>
    <dbReference type="NCBI Taxonomy" id="143232"/>
    <lineage>
        <taxon>Eukaryota</taxon>
        <taxon>Fungi</taxon>
        <taxon>Dikarya</taxon>
        <taxon>Basidiomycota</taxon>
        <taxon>Agaricomycotina</taxon>
        <taxon>Tremellomycetes</taxon>
        <taxon>Trichosporonales</taxon>
        <taxon>Trichosporonaceae</taxon>
        <taxon>Vanrija</taxon>
    </lineage>
</organism>
<gene>
    <name evidence="11" type="primary">ECM16</name>
    <name evidence="11" type="ORF">LOC62_02G002258</name>
</gene>
<dbReference type="FunFam" id="1.20.120.1080:FF:000039">
    <property type="entry name" value="Unplaced genomic scaffold supercont1.1, whole genome shotgun sequence"/>
    <property type="match status" value="1"/>
</dbReference>
<feature type="compositionally biased region" description="Basic and acidic residues" evidence="8">
    <location>
        <begin position="167"/>
        <end position="181"/>
    </location>
</feature>
<reference evidence="11" key="1">
    <citation type="submission" date="2023-10" db="EMBL/GenBank/DDBJ databases">
        <authorList>
            <person name="Noh H."/>
        </authorList>
    </citation>
    <scope>NUCLEOTIDE SEQUENCE</scope>
    <source>
        <strain evidence="11">DUCC4014</strain>
    </source>
</reference>
<dbReference type="InterPro" id="IPR007502">
    <property type="entry name" value="Helicase-assoc_dom"/>
</dbReference>
<proteinExistence type="inferred from homology"/>
<dbReference type="CDD" id="cd18791">
    <property type="entry name" value="SF2_C_RHA"/>
    <property type="match status" value="1"/>
</dbReference>
<dbReference type="PROSITE" id="PS51194">
    <property type="entry name" value="HELICASE_CTER"/>
    <property type="match status" value="1"/>
</dbReference>
<feature type="compositionally biased region" description="Basic and acidic residues" evidence="8">
    <location>
        <begin position="107"/>
        <end position="126"/>
    </location>
</feature>
<feature type="domain" description="Helicase ATP-binding" evidence="9">
    <location>
        <begin position="486"/>
        <end position="678"/>
    </location>
</feature>
<keyword evidence="12" id="KW-1185">Reference proteome</keyword>
<dbReference type="InterPro" id="IPR011545">
    <property type="entry name" value="DEAD/DEAH_box_helicase_dom"/>
</dbReference>
<dbReference type="SMART" id="SM00487">
    <property type="entry name" value="DEXDc"/>
    <property type="match status" value="1"/>
</dbReference>
<evidence type="ECO:0000256" key="5">
    <source>
        <dbReference type="ARBA" id="ARBA00022806"/>
    </source>
</evidence>
<feature type="region of interest" description="Disordered" evidence="8">
    <location>
        <begin position="745"/>
        <end position="772"/>
    </location>
</feature>
<feature type="region of interest" description="Disordered" evidence="8">
    <location>
        <begin position="167"/>
        <end position="393"/>
    </location>
</feature>
<sequence>MPPAPVHQRYNAKARGSSVGGSAHKKRKRRNKGEAEPEEEKMTQPHHDPTMSAKKRKRVDSYIAKKLMLERRDETLKTLASLQPSKDTSRSLLTTASLGQNPLKPTSAKEREERVEDRVVKRSMEKLKRRRGDADMDMDNDSDDSDGVEVVNTVAKAEGVATTVLETKAEKRAREKAEAKGIKGTIKASKASWNPNARKAKAEASSSDFDSSDSGNDSVSEDEEPEAGPSSPKPAAGSALKSATGSALKPATGSALKATVGSALKPSVGSALKSSVGSALKPATGSALKSGVGSALKTADGGAFQPRVVVRGPKKFAPARSRPTEESDDESELESSELEDDSDEDDSDGDGEESSEGGDEDEDEDDEDEDDSEDDGSDNDADADTDAPKERSSGFKSWALKQMGEKEQAHPDLLATAPTGPKTYFPAPGKTGEFVGPMGATLVVPDSSLLKGSEPGSSTRPAVKRRPSVAEARMDLPILAEEQGIVEAVLMYPVVVICGETGSGKTTQVPQMLYEAGFGFPGSSKKLPWASLTTDNPGMIAVTQPRRVAAVSLAERVRDELGLDRNSGVVAHQIRYSSTTAPDTAIKFMTDGVLLRELASDFLLSRYSVVVVDEAHERGVNTDVLIGVLSRVARLREKRWREDGKDKLSPLRIVIMSATLRVSDFAQNPTLFPTPPPVIHIGARQHPVTMHFSRRTNSDYVGEAFKKVCKIHSRLPPGAILVFLTGQSEIMGLCRKLEKKYAKANGKAKGKATAKPATEEGTLPPEVVEPEDVELGEDKDLAAEVDDGAAESDPEGLDTDEDEPQIFDEETDAPMTVLPLYSLLPQDQQMAVFNPPPEGHRLVIVSTNVAETSLTIPGVRYVVDCGRAKERQFDAASGVQSFAVSWISKASAAQRAGRAGRTGPGHCYRLYSSAVFEDQFAQFSQPEILRMSIEGVVLQMKAMNIDAVTNFPFPTPPDRHALAKAEKLLQHLGALDKPVATRMVGGVQRTGVAGGQITDLGRAMASFPVSPRFAKMLVVGAQNDCLEYIIAIVAGLSVGDPFIHENTLELGEDGSDGEREAELAHIRSDDVREKERRKDLRGKFFKRQSAFNGKGESDMFKLLTAIGAYEHNPTAAFCSEYFLRHKAMQEIQQLRSQISNIAKVPKGRLEPPSDKERKVIRQILTAGFIDQVGVLESIALKKGSSAHGSTRGIPYRAVGVPEPVYIHPSSVLFHHSPPDYIVFTELVRTSKVWVKGVTKIQPSWLAVLGKDLCTFSRPVESAGAKAKLNASGNEREVIVVPHFGDLGVDLPPVKRKQRREGTRWVMEE</sequence>
<evidence type="ECO:0000256" key="3">
    <source>
        <dbReference type="ARBA" id="ARBA00022741"/>
    </source>
</evidence>
<feature type="compositionally biased region" description="Polar residues" evidence="8">
    <location>
        <begin position="79"/>
        <end position="104"/>
    </location>
</feature>
<feature type="domain" description="Helicase C-terminal" evidence="10">
    <location>
        <begin position="707"/>
        <end position="944"/>
    </location>
</feature>
<evidence type="ECO:0000256" key="1">
    <source>
        <dbReference type="ARBA" id="ARBA00008792"/>
    </source>
</evidence>
<keyword evidence="6" id="KW-0067">ATP-binding</keyword>
<feature type="compositionally biased region" description="Low complexity" evidence="8">
    <location>
        <begin position="203"/>
        <end position="218"/>
    </location>
</feature>
<dbReference type="GO" id="GO:0000462">
    <property type="term" value="P:maturation of SSU-rRNA from tricistronic rRNA transcript (SSU-rRNA, 5.8S rRNA, LSU-rRNA)"/>
    <property type="evidence" value="ECO:0007669"/>
    <property type="project" value="TreeGrafter"/>
</dbReference>
<evidence type="ECO:0000256" key="8">
    <source>
        <dbReference type="SAM" id="MobiDB-lite"/>
    </source>
</evidence>
<accession>A0AAF1BJS7</accession>
<evidence type="ECO:0000313" key="11">
    <source>
        <dbReference type="EMBL" id="WOO78719.1"/>
    </source>
</evidence>
<dbReference type="GO" id="GO:0003724">
    <property type="term" value="F:RNA helicase activity"/>
    <property type="evidence" value="ECO:0007669"/>
    <property type="project" value="UniProtKB-EC"/>
</dbReference>
<evidence type="ECO:0000259" key="9">
    <source>
        <dbReference type="PROSITE" id="PS51192"/>
    </source>
</evidence>
<evidence type="ECO:0000259" key="10">
    <source>
        <dbReference type="PROSITE" id="PS51194"/>
    </source>
</evidence>
<dbReference type="GO" id="GO:0016787">
    <property type="term" value="F:hydrolase activity"/>
    <property type="evidence" value="ECO:0007669"/>
    <property type="project" value="UniProtKB-KW"/>
</dbReference>
<dbReference type="GO" id="GO:0005730">
    <property type="term" value="C:nucleolus"/>
    <property type="evidence" value="ECO:0007669"/>
    <property type="project" value="TreeGrafter"/>
</dbReference>
<evidence type="ECO:0000256" key="7">
    <source>
        <dbReference type="ARBA" id="ARBA00047984"/>
    </source>
</evidence>
<dbReference type="PROSITE" id="PS00690">
    <property type="entry name" value="DEAH_ATP_HELICASE"/>
    <property type="match status" value="1"/>
</dbReference>
<dbReference type="Proteomes" id="UP000827549">
    <property type="component" value="Chromosome 2"/>
</dbReference>
<feature type="compositionally biased region" description="Acidic residues" evidence="8">
    <location>
        <begin position="135"/>
        <end position="147"/>
    </location>
</feature>
<dbReference type="SMART" id="SM00847">
    <property type="entry name" value="HA2"/>
    <property type="match status" value="1"/>
</dbReference>
<keyword evidence="4" id="KW-0378">Hydrolase</keyword>
<dbReference type="Pfam" id="PF00270">
    <property type="entry name" value="DEAD"/>
    <property type="match status" value="1"/>
</dbReference>
<name>A0AAF1BJS7_9TREE</name>
<dbReference type="InterPro" id="IPR001650">
    <property type="entry name" value="Helicase_C-like"/>
</dbReference>
<feature type="compositionally biased region" description="Basic and acidic residues" evidence="8">
    <location>
        <begin position="32"/>
        <end position="49"/>
    </location>
</feature>
<dbReference type="GO" id="GO:1990904">
    <property type="term" value="C:ribonucleoprotein complex"/>
    <property type="evidence" value="ECO:0007669"/>
    <property type="project" value="UniProtKB-ARBA"/>
</dbReference>
<comment type="similarity">
    <text evidence="1">Belongs to the DEAD box helicase family. DEAH subfamily.</text>
</comment>
<comment type="catalytic activity">
    <reaction evidence="7">
        <text>ATP + H2O = ADP + phosphate + H(+)</text>
        <dbReference type="Rhea" id="RHEA:13065"/>
        <dbReference type="ChEBI" id="CHEBI:15377"/>
        <dbReference type="ChEBI" id="CHEBI:15378"/>
        <dbReference type="ChEBI" id="CHEBI:30616"/>
        <dbReference type="ChEBI" id="CHEBI:43474"/>
        <dbReference type="ChEBI" id="CHEBI:456216"/>
        <dbReference type="EC" id="3.6.4.13"/>
    </reaction>
</comment>
<dbReference type="Pfam" id="PF00271">
    <property type="entry name" value="Helicase_C"/>
    <property type="match status" value="1"/>
</dbReference>
<evidence type="ECO:0000313" key="12">
    <source>
        <dbReference type="Proteomes" id="UP000827549"/>
    </source>
</evidence>
<evidence type="ECO:0000256" key="2">
    <source>
        <dbReference type="ARBA" id="ARBA00012552"/>
    </source>
</evidence>
<dbReference type="Gene3D" id="1.20.120.1080">
    <property type="match status" value="1"/>
</dbReference>
<dbReference type="SUPFAM" id="SSF52540">
    <property type="entry name" value="P-loop containing nucleoside triphosphate hydrolases"/>
    <property type="match status" value="1"/>
</dbReference>
<dbReference type="PANTHER" id="PTHR18934">
    <property type="entry name" value="ATP-DEPENDENT RNA HELICASE"/>
    <property type="match status" value="1"/>
</dbReference>
<dbReference type="Gene3D" id="3.40.50.300">
    <property type="entry name" value="P-loop containing nucleotide triphosphate hydrolases"/>
    <property type="match status" value="2"/>
</dbReference>
<feature type="region of interest" description="Disordered" evidence="8">
    <location>
        <begin position="79"/>
        <end position="147"/>
    </location>
</feature>
<feature type="region of interest" description="Disordered" evidence="8">
    <location>
        <begin position="1"/>
        <end position="59"/>
    </location>
</feature>
<dbReference type="CDD" id="cd17982">
    <property type="entry name" value="DEXHc_DHX37"/>
    <property type="match status" value="1"/>
</dbReference>
<dbReference type="InterPro" id="IPR027417">
    <property type="entry name" value="P-loop_NTPase"/>
</dbReference>
<dbReference type="GO" id="GO:0005524">
    <property type="term" value="F:ATP binding"/>
    <property type="evidence" value="ECO:0007669"/>
    <property type="project" value="UniProtKB-KW"/>
</dbReference>
<dbReference type="InterPro" id="IPR014001">
    <property type="entry name" value="Helicase_ATP-bd"/>
</dbReference>
<dbReference type="SMART" id="SM00490">
    <property type="entry name" value="HELICc"/>
    <property type="match status" value="1"/>
</dbReference>
<dbReference type="Pfam" id="PF21010">
    <property type="entry name" value="HA2_C"/>
    <property type="match status" value="1"/>
</dbReference>